<dbReference type="AlphaFoldDB" id="A0A368XIA8"/>
<dbReference type="Proteomes" id="UP000252884">
    <property type="component" value="Unassembled WGS sequence"/>
</dbReference>
<sequence length="512" mass="53621">MPKPPRPKSQYGRLTALASGHHLATLTGQRVIEQGGSLVDAMVATSAMLTVTLPHAGSLGGCGVLLVYDAASHQVQVLNGTGRAPAATPVAELASAGLPRYGVRAAVTPTLARLWARAHERFGRLPWAQLLAPAIAAASAGIGTSEELARNLMQADPKLAEQPGFTDAFHRNGQPLAAGQPMRQPQLAEVLQAIARQGEAGFYTGWVARSLAAFCAEHGGWLGQDDLSQAQADWWESWSTHYAGRQVHVAPPNSAGVLMLRQLNLRAAAGAAQNDPAHDVLRAVAVLQRYRARLGDPARRRLMPGDFELGERHIGSGPIDTSATRLTPADATGFVAMDVDGNAVALLQSVFQPLGSGAVDPGTGVLLNNRMAEFRAEPGLPNSVQPNARPAHTLSPWIVVHGNRAELAAISPGGIGQTTGGLQLASGALESEATLGELAGRPRWSFNDAGEVLLEAGMDAAVAPTLRAHGLTVQEDAGQQLHFGSVKAVRAHPHGGLEAVADLRRQAHAVAW</sequence>
<dbReference type="PRINTS" id="PR01210">
    <property type="entry name" value="GGTRANSPTASE"/>
</dbReference>
<evidence type="ECO:0000313" key="2">
    <source>
        <dbReference type="Proteomes" id="UP000252884"/>
    </source>
</evidence>
<dbReference type="EMBL" id="QPJK01000009">
    <property type="protein sequence ID" value="RCW67339.1"/>
    <property type="molecule type" value="Genomic_DNA"/>
</dbReference>
<dbReference type="InterPro" id="IPR043137">
    <property type="entry name" value="GGT_ssub_C"/>
</dbReference>
<accession>A0A368XIA8</accession>
<dbReference type="Pfam" id="PF01019">
    <property type="entry name" value="G_glu_transpept"/>
    <property type="match status" value="1"/>
</dbReference>
<name>A0A368XIA8_9BURK</name>
<dbReference type="SUPFAM" id="SSF56235">
    <property type="entry name" value="N-terminal nucleophile aminohydrolases (Ntn hydrolases)"/>
    <property type="match status" value="1"/>
</dbReference>
<dbReference type="Gene3D" id="3.60.20.40">
    <property type="match status" value="1"/>
</dbReference>
<dbReference type="RefSeq" id="WP_114470859.1">
    <property type="nucleotide sequence ID" value="NZ_QPJK01000009.1"/>
</dbReference>
<keyword evidence="1" id="KW-0378">Hydrolase</keyword>
<dbReference type="InterPro" id="IPR052896">
    <property type="entry name" value="GGT-like_enzyme"/>
</dbReference>
<dbReference type="OrthoDB" id="5297205at2"/>
<comment type="caution">
    <text evidence="1">The sequence shown here is derived from an EMBL/GenBank/DDBJ whole genome shotgun (WGS) entry which is preliminary data.</text>
</comment>
<organism evidence="1 2">
    <name type="scientific">Pseudorhodoferax soli</name>
    <dbReference type="NCBI Taxonomy" id="545864"/>
    <lineage>
        <taxon>Bacteria</taxon>
        <taxon>Pseudomonadati</taxon>
        <taxon>Pseudomonadota</taxon>
        <taxon>Betaproteobacteria</taxon>
        <taxon>Burkholderiales</taxon>
        <taxon>Comamonadaceae</taxon>
    </lineage>
</organism>
<proteinExistence type="predicted"/>
<reference evidence="1 2" key="1">
    <citation type="submission" date="2018-07" db="EMBL/GenBank/DDBJ databases">
        <title>Genomic Encyclopedia of Type Strains, Phase IV (KMG-IV): sequencing the most valuable type-strain genomes for metagenomic binning, comparative biology and taxonomic classification.</title>
        <authorList>
            <person name="Goeker M."/>
        </authorList>
    </citation>
    <scope>NUCLEOTIDE SEQUENCE [LARGE SCALE GENOMIC DNA]</scope>
    <source>
        <strain evidence="1 2">DSM 21634</strain>
    </source>
</reference>
<dbReference type="InterPro" id="IPR029055">
    <property type="entry name" value="Ntn_hydrolases_N"/>
</dbReference>
<dbReference type="GO" id="GO:0016787">
    <property type="term" value="F:hydrolase activity"/>
    <property type="evidence" value="ECO:0007669"/>
    <property type="project" value="UniProtKB-KW"/>
</dbReference>
<dbReference type="PANTHER" id="PTHR43881">
    <property type="entry name" value="GAMMA-GLUTAMYLTRANSPEPTIDASE (AFU_ORTHOLOGUE AFUA_4G13580)"/>
    <property type="match status" value="1"/>
</dbReference>
<dbReference type="PANTHER" id="PTHR43881:SF1">
    <property type="entry name" value="GAMMA-GLUTAMYLTRANSPEPTIDASE (AFU_ORTHOLOGUE AFUA_4G13580)"/>
    <property type="match status" value="1"/>
</dbReference>
<evidence type="ECO:0000313" key="1">
    <source>
        <dbReference type="EMBL" id="RCW67339.1"/>
    </source>
</evidence>
<gene>
    <name evidence="1" type="ORF">DES41_10962</name>
</gene>
<protein>
    <submittedName>
        <fullName evidence="1">Gamma-glutamyltranspeptidase/glutathione hydrolase</fullName>
    </submittedName>
</protein>
<keyword evidence="2" id="KW-1185">Reference proteome</keyword>